<dbReference type="Pfam" id="PF15625">
    <property type="entry name" value="CC2D2AN-C2"/>
    <property type="match status" value="1"/>
</dbReference>
<dbReference type="SUPFAM" id="SSF49562">
    <property type="entry name" value="C2 domain (Calcium/lipid-binding domain, CaLB)"/>
    <property type="match status" value="1"/>
</dbReference>
<dbReference type="AlphaFoldDB" id="A0ABD1EEG2"/>
<dbReference type="InterPro" id="IPR052434">
    <property type="entry name" value="Tectonic-like_complex_comp"/>
</dbReference>
<dbReference type="CDD" id="cd00030">
    <property type="entry name" value="C2"/>
    <property type="match status" value="1"/>
</dbReference>
<dbReference type="InterPro" id="IPR035892">
    <property type="entry name" value="C2_domain_sf"/>
</dbReference>
<dbReference type="Pfam" id="PF24656">
    <property type="entry name" value="CEPT76_peptidase"/>
    <property type="match status" value="1"/>
</dbReference>
<organism evidence="2 3">
    <name type="scientific">Hypothenemus hampei</name>
    <name type="common">Coffee berry borer</name>
    <dbReference type="NCBI Taxonomy" id="57062"/>
    <lineage>
        <taxon>Eukaryota</taxon>
        <taxon>Metazoa</taxon>
        <taxon>Ecdysozoa</taxon>
        <taxon>Arthropoda</taxon>
        <taxon>Hexapoda</taxon>
        <taxon>Insecta</taxon>
        <taxon>Pterygota</taxon>
        <taxon>Neoptera</taxon>
        <taxon>Endopterygota</taxon>
        <taxon>Coleoptera</taxon>
        <taxon>Polyphaga</taxon>
        <taxon>Cucujiformia</taxon>
        <taxon>Curculionidae</taxon>
        <taxon>Scolytinae</taxon>
        <taxon>Hypothenemus</taxon>
    </lineage>
</organism>
<dbReference type="InterPro" id="IPR056290">
    <property type="entry name" value="CEPT76/DRC7_peptidase-like_dom"/>
</dbReference>
<accession>A0ABD1EEG2</accession>
<name>A0ABD1EEG2_HYPHA</name>
<dbReference type="PANTHER" id="PTHR20837:SF0">
    <property type="entry name" value="COILED-COIL AND C2 DOMAIN-CONTAINING PROTEIN 2A"/>
    <property type="match status" value="1"/>
</dbReference>
<dbReference type="PANTHER" id="PTHR20837">
    <property type="entry name" value="CENTROSOMAL PROTEIN-RELATED"/>
    <property type="match status" value="1"/>
</dbReference>
<dbReference type="Proteomes" id="UP001566132">
    <property type="component" value="Unassembled WGS sequence"/>
</dbReference>
<comment type="caution">
    <text evidence="2">The sequence shown here is derived from an EMBL/GenBank/DDBJ whole genome shotgun (WGS) entry which is preliminary data.</text>
</comment>
<dbReference type="PROSITE" id="PS50004">
    <property type="entry name" value="C2"/>
    <property type="match status" value="1"/>
</dbReference>
<feature type="domain" description="C2" evidence="1">
    <location>
        <begin position="640"/>
        <end position="763"/>
    </location>
</feature>
<dbReference type="SMART" id="SM00239">
    <property type="entry name" value="C2"/>
    <property type="match status" value="1"/>
</dbReference>
<evidence type="ECO:0000313" key="3">
    <source>
        <dbReference type="Proteomes" id="UP001566132"/>
    </source>
</evidence>
<dbReference type="InterPro" id="IPR000008">
    <property type="entry name" value="C2_dom"/>
</dbReference>
<dbReference type="Gene3D" id="2.60.40.150">
    <property type="entry name" value="C2 domain"/>
    <property type="match status" value="1"/>
</dbReference>
<keyword evidence="3" id="KW-1185">Reference proteome</keyword>
<evidence type="ECO:0000259" key="1">
    <source>
        <dbReference type="PROSITE" id="PS50004"/>
    </source>
</evidence>
<reference evidence="2 3" key="1">
    <citation type="submission" date="2024-05" db="EMBL/GenBank/DDBJ databases">
        <title>Genetic variation in Jamaican populations of the coffee berry borer (Hypothenemus hampei).</title>
        <authorList>
            <person name="Errbii M."/>
            <person name="Myrie A."/>
        </authorList>
    </citation>
    <scope>NUCLEOTIDE SEQUENCE [LARGE SCALE GENOMIC DNA]</scope>
    <source>
        <strain evidence="2">JA-Hopewell-2020-01-JO</strain>
        <tissue evidence="2">Whole body</tissue>
    </source>
</reference>
<protein>
    <recommendedName>
        <fullName evidence="1">C2 domain-containing protein</fullName>
    </recommendedName>
</protein>
<dbReference type="InterPro" id="IPR028928">
    <property type="entry name" value="CC2D2AN-C2"/>
</dbReference>
<gene>
    <name evidence="2" type="ORF">ABEB36_011157</name>
</gene>
<sequence length="1171" mass="138011">MLERERRLPSGNPTVGKILFFEQSLNPDSDFFKFEDKEDSNFNEIEDLVQYKSPKYFQRNYDNLTVYKREHPFNASKNTIETGVIHSSRPILKIYDGDCTQYYPPNKQEHFKEVVITKNKLLKCSLSSLEFEHHNLFSMEHVLQRKLLNSFESYQKRIKDEKMIKLLEEFQENVKSIKDVRKLRKNWMQESKVQRKELKKLLDTWKVLKELRITQKYSSTQVKVIVPQENLDIIKEMDIFEEILVKLIKTRTKEENDTISERAKNELEKYLKNLKPKLRCHLAKTNETTTDVEDELEIERRKEVFSTKIYMKIFCDGIQVCRTKPVRLTDDFILDINELFLIQLTTDPEYLNLEIYEETNRSSKKKICNIELKIPQSEVFYDETEEKEVFFSENTLKIHKHSAVGSGISLNEFFKKMNFDLIETRSNKLYTTGKVVFRLGWQNLQIEKKDLPNRSRFDIENKWGTVDKDLLHRLLNNNEEMNLEDAWIVDYLNLETDDDDYFRINKSSFSGEDVIENNLRFQCLKLRDQHEIEFDGSEISNKVRQIPVAQLKNFKIRKSVKTETEDVDEFIQTGKRRLMQLYTNIFLICKGLRYNMSYQSVVDERWLSYFGQVLKISVRNFINQFRWRPKLYKPLPNLVKSPFHAQSTIETSHQKQHKIQIKIMNGKNIPERKLEENKLGVNAFLEVSYDGVFSQTSVQSGPNPIWNELVELPVKVSEYLNKPITLDLFDRIQDSDNTRNYWIGEIKIPLPALCTGFNMCGLFKVRKPEVSFRHLLQDTSNSKFLRHNELTDTYIYLELRLISNIPSLEPNMGELPTNEIPQVKVHILNWEKEYSTSFPNKNVYGLVIDSIGKTNCVTRYLRPLEPLRLDDEDSNVTMEQCLKYVSLIPFIDCGQFYKKIWLRSEELLKHMIGSITDHCVTLVCFLLALKINAYLLMGYGIPHGSTCYVLVVEHSKNGQQTDYFILDVCYNEKFKLTDPLCPLQSIYCIANGDNVWGNVQRFTNPASLRFDVTKRGEWWPLFNDTVPTPKNLLNNPLNFIFIQNRSEKIEKELERMLKRKFCKWRMLETTSFNHRLSDLCKNVLKLFETNSMHGKNNEDALLEIHKTTSKHLEIGIILNTSFESVTSIVKKIKRLNIHEENANEFILSVFVQSYPLHVVSVWIFVAALTET</sequence>
<dbReference type="EMBL" id="JBDJPC010000008">
    <property type="protein sequence ID" value="KAL1493012.1"/>
    <property type="molecule type" value="Genomic_DNA"/>
</dbReference>
<evidence type="ECO:0000313" key="2">
    <source>
        <dbReference type="EMBL" id="KAL1493012.1"/>
    </source>
</evidence>
<dbReference type="Pfam" id="PF00168">
    <property type="entry name" value="C2"/>
    <property type="match status" value="1"/>
</dbReference>
<proteinExistence type="predicted"/>